<evidence type="ECO:0000313" key="1">
    <source>
        <dbReference type="EMBL" id="MQM22790.1"/>
    </source>
</evidence>
<protein>
    <submittedName>
        <fullName evidence="1">Uncharacterized protein</fullName>
    </submittedName>
</protein>
<dbReference type="PANTHER" id="PTHR31050">
    <property type="entry name" value="OS08G0413200 PROTEIN"/>
    <property type="match status" value="1"/>
</dbReference>
<dbReference type="InterPro" id="IPR010683">
    <property type="entry name" value="DUF1262"/>
</dbReference>
<dbReference type="PANTHER" id="PTHR31050:SF3">
    <property type="entry name" value="OS08G0412800 PROTEIN"/>
    <property type="match status" value="1"/>
</dbReference>
<reference evidence="1" key="1">
    <citation type="submission" date="2017-07" db="EMBL/GenBank/DDBJ databases">
        <title>Taro Niue Genome Assembly and Annotation.</title>
        <authorList>
            <person name="Atibalentja N."/>
            <person name="Keating K."/>
            <person name="Fields C.J."/>
        </authorList>
    </citation>
    <scope>NUCLEOTIDE SEQUENCE</scope>
    <source>
        <strain evidence="1">Niue_2</strain>
        <tissue evidence="1">Leaf</tissue>
    </source>
</reference>
<sequence length="456" mass="51643">MYVTRRLSSYHGVVAAASPAEGPPTGVLLIHDQEWPTVTRGRIWGREQQMRDTQLRSLPFPQDMTLSVTYRSTMMYHIDSPHPIVWSNVLFLPVLGQPASANRYYVIGAKRSLFHGEKCNHLNMSGALLTICGDANVQINISFLICFHGLFSKACSSSTEELTETCCCCCSSPYRANQRQNMLDPRDIYQQMEMVPRGTSRFYARSVAPGGVPPAFLKGESEGTEVRAEGGISYRLLPADGVDGSLRARLPRLDFPIGGRPEAVVVGRWYCPFVFVREGRLKPKDQMKQSTYYTMELEQSWEDLSRRENATAGGRAPVLVAEGVRTEDVVLWGRCEVKEERDVKDGFMHFSPEEKKKKKKRMGGVALSMAIVEKVRWEEQRVGWVGGHDGCGVADQRVMEKEEEPDQAAVGEGRGWRKFGCYVLVERFLLKRTDGTLVLTWEFRRLHQVRSKWEYA</sequence>
<dbReference type="OrthoDB" id="1898393at2759"/>
<dbReference type="Proteomes" id="UP000652761">
    <property type="component" value="Unassembled WGS sequence"/>
</dbReference>
<dbReference type="AlphaFoldDB" id="A0A843XUU0"/>
<organism evidence="1 2">
    <name type="scientific">Colocasia esculenta</name>
    <name type="common">Wild taro</name>
    <name type="synonym">Arum esculentum</name>
    <dbReference type="NCBI Taxonomy" id="4460"/>
    <lineage>
        <taxon>Eukaryota</taxon>
        <taxon>Viridiplantae</taxon>
        <taxon>Streptophyta</taxon>
        <taxon>Embryophyta</taxon>
        <taxon>Tracheophyta</taxon>
        <taxon>Spermatophyta</taxon>
        <taxon>Magnoliopsida</taxon>
        <taxon>Liliopsida</taxon>
        <taxon>Araceae</taxon>
        <taxon>Aroideae</taxon>
        <taxon>Colocasieae</taxon>
        <taxon>Colocasia</taxon>
    </lineage>
</organism>
<name>A0A843XUU0_COLES</name>
<dbReference type="EMBL" id="NMUH01013972">
    <property type="protein sequence ID" value="MQM22790.1"/>
    <property type="molecule type" value="Genomic_DNA"/>
</dbReference>
<comment type="caution">
    <text evidence="1">The sequence shown here is derived from an EMBL/GenBank/DDBJ whole genome shotgun (WGS) entry which is preliminary data.</text>
</comment>
<dbReference type="Pfam" id="PF06880">
    <property type="entry name" value="DUF1262"/>
    <property type="match status" value="1"/>
</dbReference>
<gene>
    <name evidence="1" type="ORF">Taro_055848</name>
</gene>
<proteinExistence type="predicted"/>
<accession>A0A843XUU0</accession>
<evidence type="ECO:0000313" key="2">
    <source>
        <dbReference type="Proteomes" id="UP000652761"/>
    </source>
</evidence>
<keyword evidence="2" id="KW-1185">Reference proteome</keyword>